<reference evidence="4 5" key="1">
    <citation type="submission" date="2024-03" db="EMBL/GenBank/DDBJ databases">
        <title>Novel species of the genus Variovorax.</title>
        <authorList>
            <person name="Liu Q."/>
            <person name="Xin Y.-H."/>
        </authorList>
    </citation>
    <scope>NUCLEOTIDE SEQUENCE [LARGE SCALE GENOMIC DNA]</scope>
    <source>
        <strain evidence="4 5">KACC 18899</strain>
    </source>
</reference>
<dbReference type="Proteomes" id="UP001365846">
    <property type="component" value="Unassembled WGS sequence"/>
</dbReference>
<evidence type="ECO:0000313" key="4">
    <source>
        <dbReference type="EMBL" id="MEJ8815178.1"/>
    </source>
</evidence>
<feature type="signal peptide" evidence="2">
    <location>
        <begin position="1"/>
        <end position="23"/>
    </location>
</feature>
<evidence type="ECO:0000259" key="3">
    <source>
        <dbReference type="Pfam" id="PF08239"/>
    </source>
</evidence>
<keyword evidence="5" id="KW-1185">Reference proteome</keyword>
<protein>
    <submittedName>
        <fullName evidence="4">SH3 domain-containing protein</fullName>
    </submittedName>
</protein>
<proteinExistence type="predicted"/>
<dbReference type="Pfam" id="PF08239">
    <property type="entry name" value="SH3_3"/>
    <property type="match status" value="1"/>
</dbReference>
<feature type="domain" description="SH3b" evidence="3">
    <location>
        <begin position="31"/>
        <end position="83"/>
    </location>
</feature>
<comment type="caution">
    <text evidence="4">The sequence shown here is derived from an EMBL/GenBank/DDBJ whole genome shotgun (WGS) entry which is preliminary data.</text>
</comment>
<evidence type="ECO:0000313" key="5">
    <source>
        <dbReference type="Proteomes" id="UP001365846"/>
    </source>
</evidence>
<dbReference type="InterPro" id="IPR003646">
    <property type="entry name" value="SH3-like_bac-type"/>
</dbReference>
<gene>
    <name evidence="4" type="ORF">WKW77_29195</name>
</gene>
<dbReference type="Gene3D" id="2.30.30.40">
    <property type="entry name" value="SH3 Domains"/>
    <property type="match status" value="1"/>
</dbReference>
<organism evidence="4 5">
    <name type="scientific">Variovorax ureilyticus</name>
    <dbReference type="NCBI Taxonomy" id="1836198"/>
    <lineage>
        <taxon>Bacteria</taxon>
        <taxon>Pseudomonadati</taxon>
        <taxon>Pseudomonadota</taxon>
        <taxon>Betaproteobacteria</taxon>
        <taxon>Burkholderiales</taxon>
        <taxon>Comamonadaceae</taxon>
        <taxon>Variovorax</taxon>
    </lineage>
</organism>
<sequence length="114" mass="12784">MPRVFVRPVFVAASLLLPLCAMAFTTATTRALNVRAGPGTSFRVVTVLPARTQLRVNSCMPGWRWCDIAARRHQGWVDSRYLQHSVRGRVPIVNDRRRPPGPSQPTPWPQRPSG</sequence>
<accession>A0ABU8VNF6</accession>
<evidence type="ECO:0000256" key="2">
    <source>
        <dbReference type="SAM" id="SignalP"/>
    </source>
</evidence>
<dbReference type="RefSeq" id="WP_340360390.1">
    <property type="nucleotide sequence ID" value="NZ_JBBKZU010000017.1"/>
</dbReference>
<feature type="region of interest" description="Disordered" evidence="1">
    <location>
        <begin position="91"/>
        <end position="114"/>
    </location>
</feature>
<keyword evidence="2" id="KW-0732">Signal</keyword>
<dbReference type="EMBL" id="JBBKZU010000017">
    <property type="protein sequence ID" value="MEJ8815178.1"/>
    <property type="molecule type" value="Genomic_DNA"/>
</dbReference>
<feature type="compositionally biased region" description="Pro residues" evidence="1">
    <location>
        <begin position="100"/>
        <end position="114"/>
    </location>
</feature>
<evidence type="ECO:0000256" key="1">
    <source>
        <dbReference type="SAM" id="MobiDB-lite"/>
    </source>
</evidence>
<name>A0ABU8VNF6_9BURK</name>
<feature type="chain" id="PRO_5046552678" evidence="2">
    <location>
        <begin position="24"/>
        <end position="114"/>
    </location>
</feature>